<name>A0ABR1SU68_9PEZI</name>
<dbReference type="EMBL" id="JAQQWL010000016">
    <property type="protein sequence ID" value="KAK8037870.1"/>
    <property type="molecule type" value="Genomic_DNA"/>
</dbReference>
<evidence type="ECO:0000313" key="3">
    <source>
        <dbReference type="Proteomes" id="UP001480595"/>
    </source>
</evidence>
<feature type="region of interest" description="Disordered" evidence="1">
    <location>
        <begin position="1"/>
        <end position="47"/>
    </location>
</feature>
<organism evidence="2 3">
    <name type="scientific">Apiospora phragmitis</name>
    <dbReference type="NCBI Taxonomy" id="2905665"/>
    <lineage>
        <taxon>Eukaryota</taxon>
        <taxon>Fungi</taxon>
        <taxon>Dikarya</taxon>
        <taxon>Ascomycota</taxon>
        <taxon>Pezizomycotina</taxon>
        <taxon>Sordariomycetes</taxon>
        <taxon>Xylariomycetidae</taxon>
        <taxon>Amphisphaeriales</taxon>
        <taxon>Apiosporaceae</taxon>
        <taxon>Apiospora</taxon>
    </lineage>
</organism>
<dbReference type="RefSeq" id="XP_066707722.1">
    <property type="nucleotide sequence ID" value="XM_066866046.1"/>
</dbReference>
<proteinExistence type="predicted"/>
<feature type="compositionally biased region" description="Polar residues" evidence="1">
    <location>
        <begin position="23"/>
        <end position="36"/>
    </location>
</feature>
<dbReference type="GeneID" id="92099109"/>
<evidence type="ECO:0000313" key="2">
    <source>
        <dbReference type="EMBL" id="KAK8037870.1"/>
    </source>
</evidence>
<keyword evidence="3" id="KW-1185">Reference proteome</keyword>
<dbReference type="SUPFAM" id="SSF51197">
    <property type="entry name" value="Clavaminate synthase-like"/>
    <property type="match status" value="1"/>
</dbReference>
<comment type="caution">
    <text evidence="2">The sequence shown here is derived from an EMBL/GenBank/DDBJ whole genome shotgun (WGS) entry which is preliminary data.</text>
</comment>
<accession>A0ABR1SU68</accession>
<dbReference type="InterPro" id="IPR027443">
    <property type="entry name" value="IPNS-like_sf"/>
</dbReference>
<dbReference type="Proteomes" id="UP001480595">
    <property type="component" value="Unassembled WGS sequence"/>
</dbReference>
<evidence type="ECO:0000256" key="1">
    <source>
        <dbReference type="SAM" id="MobiDB-lite"/>
    </source>
</evidence>
<dbReference type="Gene3D" id="2.60.120.330">
    <property type="entry name" value="B-lactam Antibiotic, Isopenicillin N Synthase, Chain"/>
    <property type="match status" value="1"/>
</dbReference>
<protein>
    <submittedName>
        <fullName evidence="2">Clavaminate synthase-like protein</fullName>
    </submittedName>
</protein>
<gene>
    <name evidence="2" type="ORF">PG994_014637</name>
</gene>
<feature type="compositionally biased region" description="Polar residues" evidence="1">
    <location>
        <begin position="1"/>
        <end position="12"/>
    </location>
</feature>
<reference evidence="2 3" key="1">
    <citation type="submission" date="2023-01" db="EMBL/GenBank/DDBJ databases">
        <title>Analysis of 21 Apiospora genomes using comparative genomics revels a genus with tremendous synthesis potential of carbohydrate active enzymes and secondary metabolites.</title>
        <authorList>
            <person name="Sorensen T."/>
        </authorList>
    </citation>
    <scope>NUCLEOTIDE SEQUENCE [LARGE SCALE GENOMIC DNA]</scope>
    <source>
        <strain evidence="2 3">CBS 135458</strain>
    </source>
</reference>
<sequence>MDQATNSASPPTHTHDMAGGTTTGTIPNSGWSVTHPENQHVGAKPLFPSADRRHRALLDRPVFRCGSWRCGSNQESLHHQRVFPGCEPWHLERTTEHDAAGRRGSLRLTLEEKTKLIHPTLTNRGYELIGSQVLQADTLPDLKEGFCVGQHMDFDDERVKDHPQLMGPNVFPPSLENHVLRVPAQQYYTELFDLAYRIMEMLAKGLPYGDDVFVPFMSNDPVCILRLLHYPRRRAPMSGSWEQGRTLILVDDGAYCPHCLLGSGR</sequence>